<gene>
    <name evidence="2" type="ORF">KME60_05920</name>
</gene>
<dbReference type="InterPro" id="IPR008538">
    <property type="entry name" value="Uma2"/>
</dbReference>
<dbReference type="PANTHER" id="PTHR36558">
    <property type="entry name" value="GLR1098 PROTEIN"/>
    <property type="match status" value="1"/>
</dbReference>
<dbReference type="PANTHER" id="PTHR36558:SF1">
    <property type="entry name" value="RESTRICTION ENDONUCLEASE DOMAIN-CONTAINING PROTEIN-RELATED"/>
    <property type="match status" value="1"/>
</dbReference>
<evidence type="ECO:0000313" key="2">
    <source>
        <dbReference type="EMBL" id="MBW4666979.1"/>
    </source>
</evidence>
<feature type="domain" description="Putative restriction endonuclease" evidence="1">
    <location>
        <begin position="12"/>
        <end position="170"/>
    </location>
</feature>
<comment type="caution">
    <text evidence="2">The sequence shown here is derived from an EMBL/GenBank/DDBJ whole genome shotgun (WGS) entry which is preliminary data.</text>
</comment>
<dbReference type="InterPro" id="IPR012296">
    <property type="entry name" value="Nuclease_put_TT1808"/>
</dbReference>
<evidence type="ECO:0000259" key="1">
    <source>
        <dbReference type="Pfam" id="PF05685"/>
    </source>
</evidence>
<sequence length="186" mass="22011">MHTQAKYLNFTVDEYLNLESQSVIRYEYIAGQVYPMLGDSEKLKIITGNLLTRLRTHLNGTECRVCSSDIKLRIEPLDIFYYPELSVTCDTQDRDKLVKRRPRLIVEVLSPITERIDRNEKFMNYKQLESLQEYVLVSQSEMKVDIYRKYNKEHWFVENLKSEDILKLSSVGLKMAIAEIYEDIEL</sequence>
<dbReference type="GO" id="GO:0004519">
    <property type="term" value="F:endonuclease activity"/>
    <property type="evidence" value="ECO:0007669"/>
    <property type="project" value="UniProtKB-KW"/>
</dbReference>
<dbReference type="Gene3D" id="3.90.1570.10">
    <property type="entry name" value="tt1808, chain A"/>
    <property type="match status" value="1"/>
</dbReference>
<dbReference type="AlphaFoldDB" id="A0A951QIB9"/>
<keyword evidence="2" id="KW-0378">Hydrolase</keyword>
<dbReference type="Proteomes" id="UP000729701">
    <property type="component" value="Unassembled WGS sequence"/>
</dbReference>
<protein>
    <submittedName>
        <fullName evidence="2">Uma2 family endonuclease</fullName>
    </submittedName>
</protein>
<dbReference type="Pfam" id="PF05685">
    <property type="entry name" value="Uma2"/>
    <property type="match status" value="1"/>
</dbReference>
<accession>A0A951QIB9</accession>
<dbReference type="SUPFAM" id="SSF52980">
    <property type="entry name" value="Restriction endonuclease-like"/>
    <property type="match status" value="1"/>
</dbReference>
<proteinExistence type="predicted"/>
<dbReference type="InterPro" id="IPR011335">
    <property type="entry name" value="Restrct_endonuc-II-like"/>
</dbReference>
<keyword evidence="2" id="KW-0255">Endonuclease</keyword>
<dbReference type="EMBL" id="JAHHGZ010000005">
    <property type="protein sequence ID" value="MBW4666979.1"/>
    <property type="molecule type" value="Genomic_DNA"/>
</dbReference>
<keyword evidence="2" id="KW-0540">Nuclease</keyword>
<dbReference type="CDD" id="cd06260">
    <property type="entry name" value="DUF820-like"/>
    <property type="match status" value="1"/>
</dbReference>
<reference evidence="2" key="2">
    <citation type="journal article" date="2022" name="Microbiol. Resour. Announc.">
        <title>Metagenome Sequencing to Explore Phylogenomics of Terrestrial Cyanobacteria.</title>
        <authorList>
            <person name="Ward R.D."/>
            <person name="Stajich J.E."/>
            <person name="Johansen J.R."/>
            <person name="Huntemann M."/>
            <person name="Clum A."/>
            <person name="Foster B."/>
            <person name="Foster B."/>
            <person name="Roux S."/>
            <person name="Palaniappan K."/>
            <person name="Varghese N."/>
            <person name="Mukherjee S."/>
            <person name="Reddy T.B.K."/>
            <person name="Daum C."/>
            <person name="Copeland A."/>
            <person name="Chen I.A."/>
            <person name="Ivanova N.N."/>
            <person name="Kyrpides N.C."/>
            <person name="Shapiro N."/>
            <person name="Eloe-Fadrosh E.A."/>
            <person name="Pietrasiak N."/>
        </authorList>
    </citation>
    <scope>NUCLEOTIDE SEQUENCE</scope>
    <source>
        <strain evidence="2">GSE-NOS-MK-12-04C</strain>
    </source>
</reference>
<name>A0A951QIB9_9CYAN</name>
<reference evidence="2" key="1">
    <citation type="submission" date="2021-05" db="EMBL/GenBank/DDBJ databases">
        <authorList>
            <person name="Pietrasiak N."/>
            <person name="Ward R."/>
            <person name="Stajich J.E."/>
            <person name="Kurbessoian T."/>
        </authorList>
    </citation>
    <scope>NUCLEOTIDE SEQUENCE</scope>
    <source>
        <strain evidence="2">GSE-NOS-MK-12-04C</strain>
    </source>
</reference>
<organism evidence="2 3">
    <name type="scientific">Cyanomargarita calcarea GSE-NOS-MK-12-04C</name>
    <dbReference type="NCBI Taxonomy" id="2839659"/>
    <lineage>
        <taxon>Bacteria</taxon>
        <taxon>Bacillati</taxon>
        <taxon>Cyanobacteriota</taxon>
        <taxon>Cyanophyceae</taxon>
        <taxon>Nostocales</taxon>
        <taxon>Cyanomargaritaceae</taxon>
        <taxon>Cyanomargarita</taxon>
    </lineage>
</organism>
<evidence type="ECO:0000313" key="3">
    <source>
        <dbReference type="Proteomes" id="UP000729701"/>
    </source>
</evidence>